<organism evidence="4 5">
    <name type="scientific">Reticulomyxa filosa</name>
    <dbReference type="NCBI Taxonomy" id="46433"/>
    <lineage>
        <taxon>Eukaryota</taxon>
        <taxon>Sar</taxon>
        <taxon>Rhizaria</taxon>
        <taxon>Retaria</taxon>
        <taxon>Foraminifera</taxon>
        <taxon>Monothalamids</taxon>
        <taxon>Reticulomyxidae</taxon>
        <taxon>Reticulomyxa</taxon>
    </lineage>
</organism>
<feature type="repeat" description="WD" evidence="3">
    <location>
        <begin position="55"/>
        <end position="85"/>
    </location>
</feature>
<dbReference type="PANTHER" id="PTHR19848">
    <property type="entry name" value="WD40 REPEAT PROTEIN"/>
    <property type="match status" value="1"/>
</dbReference>
<dbReference type="SUPFAM" id="SSF50978">
    <property type="entry name" value="WD40 repeat-like"/>
    <property type="match status" value="1"/>
</dbReference>
<sequence length="155" mass="16874">LWDVSSGKQIQSFEGHSGPVLSVQFSPDGNRIISGSGDKTIRLWDALSGKQIQSLEGHSDVVYSVQFSPDGNKIASGSYDETIRLHVAGMSDVSNNSILVADDRKFVSDLQDKKSLWKCIWQGGTYLSLKGSTWKDAKGVTLLQMSVVEQYGGAF</sequence>
<feature type="non-terminal residue" evidence="4">
    <location>
        <position position="1"/>
    </location>
</feature>
<dbReference type="OrthoDB" id="2615105at2759"/>
<dbReference type="Gene3D" id="2.130.10.10">
    <property type="entry name" value="YVTN repeat-like/Quinoprotein amine dehydrogenase"/>
    <property type="match status" value="1"/>
</dbReference>
<dbReference type="InterPro" id="IPR015943">
    <property type="entry name" value="WD40/YVTN_repeat-like_dom_sf"/>
</dbReference>
<keyword evidence="2" id="KW-0677">Repeat</keyword>
<keyword evidence="1 3" id="KW-0853">WD repeat</keyword>
<protein>
    <submittedName>
        <fullName evidence="4">Uncharacterized protein</fullName>
    </submittedName>
</protein>
<dbReference type="EMBL" id="ASPP01049662">
    <property type="protein sequence ID" value="ETN97451.1"/>
    <property type="molecule type" value="Genomic_DNA"/>
</dbReference>
<accession>X6L8P9</accession>
<reference evidence="4 5" key="1">
    <citation type="journal article" date="2013" name="Curr. Biol.">
        <title>The Genome of the Foraminiferan Reticulomyxa filosa.</title>
        <authorList>
            <person name="Glockner G."/>
            <person name="Hulsmann N."/>
            <person name="Schleicher M."/>
            <person name="Noegel A.A."/>
            <person name="Eichinger L."/>
            <person name="Gallinger C."/>
            <person name="Pawlowski J."/>
            <person name="Sierra R."/>
            <person name="Euteneuer U."/>
            <person name="Pillet L."/>
            <person name="Moustafa A."/>
            <person name="Platzer M."/>
            <person name="Groth M."/>
            <person name="Szafranski K."/>
            <person name="Schliwa M."/>
        </authorList>
    </citation>
    <scope>NUCLEOTIDE SEQUENCE [LARGE SCALE GENOMIC DNA]</scope>
</reference>
<dbReference type="SMART" id="SM00320">
    <property type="entry name" value="WD40"/>
    <property type="match status" value="2"/>
</dbReference>
<evidence type="ECO:0000313" key="4">
    <source>
        <dbReference type="EMBL" id="ETN97451.1"/>
    </source>
</evidence>
<evidence type="ECO:0000313" key="5">
    <source>
        <dbReference type="Proteomes" id="UP000023152"/>
    </source>
</evidence>
<evidence type="ECO:0000256" key="3">
    <source>
        <dbReference type="PROSITE-ProRule" id="PRU00221"/>
    </source>
</evidence>
<dbReference type="PANTHER" id="PTHR19848:SF8">
    <property type="entry name" value="F-BOX AND WD REPEAT DOMAIN CONTAINING 7"/>
    <property type="match status" value="1"/>
</dbReference>
<keyword evidence="5" id="KW-1185">Reference proteome</keyword>
<comment type="caution">
    <text evidence="4">The sequence shown here is derived from an EMBL/GenBank/DDBJ whole genome shotgun (WGS) entry which is preliminary data.</text>
</comment>
<name>X6L8P9_RETFI</name>
<dbReference type="Pfam" id="PF00400">
    <property type="entry name" value="WD40"/>
    <property type="match status" value="2"/>
</dbReference>
<dbReference type="Proteomes" id="UP000023152">
    <property type="component" value="Unassembled WGS sequence"/>
</dbReference>
<dbReference type="PROSITE" id="PS50294">
    <property type="entry name" value="WD_REPEATS_REGION"/>
    <property type="match status" value="2"/>
</dbReference>
<dbReference type="InterPro" id="IPR036322">
    <property type="entry name" value="WD40_repeat_dom_sf"/>
</dbReference>
<dbReference type="PROSITE" id="PS50082">
    <property type="entry name" value="WD_REPEATS_2"/>
    <property type="match status" value="2"/>
</dbReference>
<feature type="repeat" description="WD" evidence="3">
    <location>
        <begin position="13"/>
        <end position="54"/>
    </location>
</feature>
<dbReference type="AlphaFoldDB" id="X6L8P9"/>
<evidence type="ECO:0000256" key="1">
    <source>
        <dbReference type="ARBA" id="ARBA00022574"/>
    </source>
</evidence>
<dbReference type="InterPro" id="IPR001680">
    <property type="entry name" value="WD40_rpt"/>
</dbReference>
<proteinExistence type="predicted"/>
<evidence type="ECO:0000256" key="2">
    <source>
        <dbReference type="ARBA" id="ARBA00022737"/>
    </source>
</evidence>
<gene>
    <name evidence="4" type="ORF">RFI_40078</name>
</gene>